<evidence type="ECO:0000313" key="2">
    <source>
        <dbReference type="Proteomes" id="UP000037632"/>
    </source>
</evidence>
<reference evidence="1 2" key="1">
    <citation type="journal article" date="2015" name="Antimicrob. Agents Chemother.">
        <title>Whole-Genome Sequencing Identifies Emergence of a Quinolone Resistance Mutation in a Case of Stenotrophomonas maltophilia Bacteremia.</title>
        <authorList>
            <person name="Pak T.R."/>
            <person name="Altman D.R."/>
            <person name="Attie O."/>
            <person name="Sebra R."/>
            <person name="Hamula C.L."/>
            <person name="Lewis M."/>
            <person name="Deikus G."/>
            <person name="Newman L.C."/>
            <person name="Fang G."/>
            <person name="Hand J."/>
            <person name="Papel G."/>
            <person name="Wallach F."/>
            <person name="Schadt E.E."/>
            <person name="Huprikar S."/>
            <person name="van Bakel H."/>
            <person name="Kasarskis A."/>
            <person name="Bashir A."/>
        </authorList>
    </citation>
    <scope>NUCLEOTIDE SEQUENCE [LARGE SCALE GENOMIC DNA]</scope>
    <source>
        <strain evidence="1 2">ISMMS6</strain>
    </source>
</reference>
<sequence length="64" mass="6976">MHDTLRMIERADMKALAANPVSRQALQGVHSKAVQQVAEFRRVLALAEKIEQAYASALATAVEA</sequence>
<dbReference type="Proteomes" id="UP000037632">
    <property type="component" value="Unassembled WGS sequence"/>
</dbReference>
<proteinExistence type="predicted"/>
<protein>
    <submittedName>
        <fullName evidence="1">Uncharacterized protein</fullName>
    </submittedName>
</protein>
<dbReference type="EMBL" id="JZIW01000001">
    <property type="protein sequence ID" value="KOO84176.1"/>
    <property type="molecule type" value="Genomic_DNA"/>
</dbReference>
<gene>
    <name evidence="1" type="ORF">VL23_13760</name>
</gene>
<dbReference type="AlphaFoldDB" id="A0AB34TLW3"/>
<comment type="caution">
    <text evidence="1">The sequence shown here is derived from an EMBL/GenBank/DDBJ whole genome shotgun (WGS) entry which is preliminary data.</text>
</comment>
<name>A0AB34TLW3_STEMA</name>
<organism evidence="1 2">
    <name type="scientific">Stenotrophomonas maltophilia</name>
    <name type="common">Pseudomonas maltophilia</name>
    <name type="synonym">Xanthomonas maltophilia</name>
    <dbReference type="NCBI Taxonomy" id="40324"/>
    <lineage>
        <taxon>Bacteria</taxon>
        <taxon>Pseudomonadati</taxon>
        <taxon>Pseudomonadota</taxon>
        <taxon>Gammaproteobacteria</taxon>
        <taxon>Lysobacterales</taxon>
        <taxon>Lysobacteraceae</taxon>
        <taxon>Stenotrophomonas</taxon>
        <taxon>Stenotrophomonas maltophilia group</taxon>
    </lineage>
</organism>
<evidence type="ECO:0000313" key="1">
    <source>
        <dbReference type="EMBL" id="KOO84176.1"/>
    </source>
</evidence>
<accession>A0AB34TLW3</accession>